<keyword evidence="1" id="KW-1185">Reference proteome</keyword>
<organism evidence="1 2">
    <name type="scientific">Parascaris equorum</name>
    <name type="common">Equine roundworm</name>
    <dbReference type="NCBI Taxonomy" id="6256"/>
    <lineage>
        <taxon>Eukaryota</taxon>
        <taxon>Metazoa</taxon>
        <taxon>Ecdysozoa</taxon>
        <taxon>Nematoda</taxon>
        <taxon>Chromadorea</taxon>
        <taxon>Rhabditida</taxon>
        <taxon>Spirurina</taxon>
        <taxon>Ascaridomorpha</taxon>
        <taxon>Ascaridoidea</taxon>
        <taxon>Ascarididae</taxon>
        <taxon>Parascaris</taxon>
    </lineage>
</organism>
<name>A0A914RUY4_PAREQ</name>
<dbReference type="Proteomes" id="UP000887564">
    <property type="component" value="Unplaced"/>
</dbReference>
<accession>A0A914RUY4</accession>
<evidence type="ECO:0000313" key="2">
    <source>
        <dbReference type="WBParaSite" id="PEQ_0000579901-mRNA-1"/>
    </source>
</evidence>
<protein>
    <submittedName>
        <fullName evidence="2">Uncharacterized protein</fullName>
    </submittedName>
</protein>
<dbReference type="AlphaFoldDB" id="A0A914RUY4"/>
<reference evidence="2" key="1">
    <citation type="submission" date="2022-11" db="UniProtKB">
        <authorList>
            <consortium name="WormBaseParasite"/>
        </authorList>
    </citation>
    <scope>IDENTIFICATION</scope>
</reference>
<proteinExistence type="predicted"/>
<sequence length="32" mass="3619">MTITNLTKPNDHLHRRAYLMTAANSFCRTAGI</sequence>
<evidence type="ECO:0000313" key="1">
    <source>
        <dbReference type="Proteomes" id="UP000887564"/>
    </source>
</evidence>
<dbReference type="WBParaSite" id="PEQ_0000579901-mRNA-1">
    <property type="protein sequence ID" value="PEQ_0000579901-mRNA-1"/>
    <property type="gene ID" value="PEQ_0000579901"/>
</dbReference>